<feature type="region of interest" description="Disordered" evidence="1">
    <location>
        <begin position="35"/>
        <end position="57"/>
    </location>
</feature>
<reference evidence="3" key="1">
    <citation type="submission" date="2017-12" db="EMBL/GenBank/DDBJ databases">
        <title>High-resolution comparative analysis of great ape genomes.</title>
        <authorList>
            <person name="Pollen A."/>
            <person name="Hastie A."/>
            <person name="Hormozdiari F."/>
            <person name="Dougherty M."/>
            <person name="Liu R."/>
            <person name="Chaisson M."/>
            <person name="Hoppe E."/>
            <person name="Hill C."/>
            <person name="Pang A."/>
            <person name="Hillier L."/>
            <person name="Baker C."/>
            <person name="Armstrong J."/>
            <person name="Shendure J."/>
            <person name="Paten B."/>
            <person name="Wilson R."/>
            <person name="Chao H."/>
            <person name="Schneider V."/>
            <person name="Ventura M."/>
            <person name="Kronenberg Z."/>
            <person name="Murali S."/>
            <person name="Gordon D."/>
            <person name="Cantsilieris S."/>
            <person name="Munson K."/>
            <person name="Nelson B."/>
            <person name="Raja A."/>
            <person name="Underwood J."/>
            <person name="Diekhans M."/>
            <person name="Fiddes I."/>
            <person name="Haussler D."/>
            <person name="Eichler E."/>
        </authorList>
    </citation>
    <scope>NUCLEOTIDE SEQUENCE [LARGE SCALE GENOMIC DNA]</scope>
    <source>
        <strain evidence="3">Susie</strain>
    </source>
</reference>
<dbReference type="AlphaFoldDB" id="A0A2J8VMW6"/>
<dbReference type="EMBL" id="NDHI03003415">
    <property type="protein sequence ID" value="PNJ58844.1"/>
    <property type="molecule type" value="Genomic_DNA"/>
</dbReference>
<organism evidence="3">
    <name type="scientific">Pongo abelii</name>
    <name type="common">Sumatran orangutan</name>
    <name type="synonym">Pongo pygmaeus abelii</name>
    <dbReference type="NCBI Taxonomy" id="9601"/>
    <lineage>
        <taxon>Eukaryota</taxon>
        <taxon>Metazoa</taxon>
        <taxon>Chordata</taxon>
        <taxon>Craniata</taxon>
        <taxon>Vertebrata</taxon>
        <taxon>Euteleostomi</taxon>
        <taxon>Mammalia</taxon>
        <taxon>Eutheria</taxon>
        <taxon>Euarchontoglires</taxon>
        <taxon>Primates</taxon>
        <taxon>Haplorrhini</taxon>
        <taxon>Catarrhini</taxon>
        <taxon>Hominidae</taxon>
        <taxon>Pongo</taxon>
    </lineage>
</organism>
<feature type="signal peptide" evidence="2">
    <location>
        <begin position="1"/>
        <end position="19"/>
    </location>
</feature>
<accession>A0A2J8VMW6</accession>
<feature type="chain" id="PRO_5014413269" evidence="2">
    <location>
        <begin position="20"/>
        <end position="57"/>
    </location>
</feature>
<evidence type="ECO:0000256" key="2">
    <source>
        <dbReference type="SAM" id="SignalP"/>
    </source>
</evidence>
<dbReference type="STRING" id="9601.ENSPPYP00000014031"/>
<comment type="caution">
    <text evidence="3">The sequence shown here is derived from an EMBL/GenBank/DDBJ whole genome shotgun (WGS) entry which is preliminary data.</text>
</comment>
<keyword evidence="2" id="KW-0732">Signal</keyword>
<sequence>MLPLMMTVLILLLLPTGQAAPKDGVIRPDSEVQHQLLPNPFQPGREQLGSSLPLCPP</sequence>
<gene>
    <name evidence="3" type="ORF">CR201_G0017752</name>
</gene>
<protein>
    <submittedName>
        <fullName evidence="3">CGREF1 isoform 2</fullName>
    </submittedName>
</protein>
<evidence type="ECO:0000256" key="1">
    <source>
        <dbReference type="SAM" id="MobiDB-lite"/>
    </source>
</evidence>
<proteinExistence type="predicted"/>
<evidence type="ECO:0000313" key="3">
    <source>
        <dbReference type="EMBL" id="PNJ58844.1"/>
    </source>
</evidence>
<name>A0A2J8VMW6_PONAB</name>